<protein>
    <recommendedName>
        <fullName evidence="4">Tudor domain-containing protein</fullName>
    </recommendedName>
</protein>
<feature type="compositionally biased region" description="Gly residues" evidence="3">
    <location>
        <begin position="298"/>
        <end position="311"/>
    </location>
</feature>
<keyword evidence="2" id="KW-0808">Transferase</keyword>
<organism evidence="5 6">
    <name type="scientific">Tetraparma gracilis</name>
    <dbReference type="NCBI Taxonomy" id="2962635"/>
    <lineage>
        <taxon>Eukaryota</taxon>
        <taxon>Sar</taxon>
        <taxon>Stramenopiles</taxon>
        <taxon>Ochrophyta</taxon>
        <taxon>Bolidophyceae</taxon>
        <taxon>Parmales</taxon>
        <taxon>Triparmaceae</taxon>
        <taxon>Tetraparma</taxon>
    </lineage>
</organism>
<feature type="region of interest" description="Disordered" evidence="3">
    <location>
        <begin position="195"/>
        <end position="238"/>
    </location>
</feature>
<dbReference type="SUPFAM" id="SSF63748">
    <property type="entry name" value="Tudor/PWWP/MBT"/>
    <property type="match status" value="2"/>
</dbReference>
<dbReference type="Proteomes" id="UP001165060">
    <property type="component" value="Unassembled WGS sequence"/>
</dbReference>
<dbReference type="Gene3D" id="2.30.30.140">
    <property type="match status" value="2"/>
</dbReference>
<comment type="caution">
    <text evidence="5">The sequence shown here is derived from an EMBL/GenBank/DDBJ whole genome shotgun (WGS) entry which is preliminary data.</text>
</comment>
<feature type="region of interest" description="Disordered" evidence="3">
    <location>
        <begin position="432"/>
        <end position="456"/>
    </location>
</feature>
<feature type="compositionally biased region" description="Gly residues" evidence="3">
    <location>
        <begin position="865"/>
        <end position="874"/>
    </location>
</feature>
<dbReference type="Gene3D" id="3.40.50.150">
    <property type="entry name" value="Vaccinia Virus protein VP39"/>
    <property type="match status" value="1"/>
</dbReference>
<feature type="compositionally biased region" description="Basic and acidic residues" evidence="3">
    <location>
        <begin position="975"/>
        <end position="1002"/>
    </location>
</feature>
<feature type="region of interest" description="Disordered" evidence="3">
    <location>
        <begin position="854"/>
        <end position="1023"/>
    </location>
</feature>
<feature type="compositionally biased region" description="Low complexity" evidence="3">
    <location>
        <begin position="1003"/>
        <end position="1023"/>
    </location>
</feature>
<feature type="compositionally biased region" description="Low complexity" evidence="3">
    <location>
        <begin position="938"/>
        <end position="948"/>
    </location>
</feature>
<feature type="domain" description="Tudor" evidence="4">
    <location>
        <begin position="29"/>
        <end position="85"/>
    </location>
</feature>
<dbReference type="Gene3D" id="3.90.120.10">
    <property type="entry name" value="DNA Methylase, subunit A, domain 2"/>
    <property type="match status" value="1"/>
</dbReference>
<feature type="compositionally biased region" description="Basic and acidic residues" evidence="3">
    <location>
        <begin position="923"/>
        <end position="932"/>
    </location>
</feature>
<feature type="compositionally biased region" description="Acidic residues" evidence="3">
    <location>
        <begin position="903"/>
        <end position="922"/>
    </location>
</feature>
<feature type="compositionally biased region" description="Basic and acidic residues" evidence="3">
    <location>
        <begin position="335"/>
        <end position="348"/>
    </location>
</feature>
<dbReference type="SMART" id="SM00333">
    <property type="entry name" value="TUDOR"/>
    <property type="match status" value="2"/>
</dbReference>
<evidence type="ECO:0000259" key="4">
    <source>
        <dbReference type="SMART" id="SM00333"/>
    </source>
</evidence>
<accession>A0ABQ6MMY2</accession>
<evidence type="ECO:0000313" key="6">
    <source>
        <dbReference type="Proteomes" id="UP001165060"/>
    </source>
</evidence>
<dbReference type="EMBL" id="BRYB01004341">
    <property type="protein sequence ID" value="GMI29506.1"/>
    <property type="molecule type" value="Genomic_DNA"/>
</dbReference>
<feature type="region of interest" description="Disordered" evidence="3">
    <location>
        <begin position="271"/>
        <end position="350"/>
    </location>
</feature>
<feature type="compositionally biased region" description="Basic and acidic residues" evidence="3">
    <location>
        <begin position="887"/>
        <end position="902"/>
    </location>
</feature>
<reference evidence="5 6" key="1">
    <citation type="journal article" date="2023" name="Commun. Biol.">
        <title>Genome analysis of Parmales, the sister group of diatoms, reveals the evolutionary specialization of diatoms from phago-mixotrophs to photoautotrophs.</title>
        <authorList>
            <person name="Ban H."/>
            <person name="Sato S."/>
            <person name="Yoshikawa S."/>
            <person name="Yamada K."/>
            <person name="Nakamura Y."/>
            <person name="Ichinomiya M."/>
            <person name="Sato N."/>
            <person name="Blanc-Mathieu R."/>
            <person name="Endo H."/>
            <person name="Kuwata A."/>
            <person name="Ogata H."/>
        </authorList>
    </citation>
    <scope>NUCLEOTIDE SEQUENCE [LARGE SCALE GENOMIC DNA]</scope>
</reference>
<feature type="compositionally biased region" description="Basic residues" evidence="3">
    <location>
        <begin position="224"/>
        <end position="233"/>
    </location>
</feature>
<feature type="domain" description="Tudor" evidence="4">
    <location>
        <begin position="90"/>
        <end position="146"/>
    </location>
</feature>
<feature type="compositionally biased region" description="Acidic residues" evidence="3">
    <location>
        <begin position="280"/>
        <end position="297"/>
    </location>
</feature>
<dbReference type="InterPro" id="IPR015125">
    <property type="entry name" value="53-BP1_Tudor"/>
</dbReference>
<keyword evidence="6" id="KW-1185">Reference proteome</keyword>
<dbReference type="InterPro" id="IPR001525">
    <property type="entry name" value="C5_MeTfrase"/>
</dbReference>
<dbReference type="SUPFAM" id="SSF53335">
    <property type="entry name" value="S-adenosyl-L-methionine-dependent methyltransferases"/>
    <property type="match status" value="1"/>
</dbReference>
<gene>
    <name evidence="5" type="ORF">TeGR_g11743</name>
</gene>
<sequence length="1023" mass="110604">MPIPRTISPDPPAPAVGTTAAASTVAASTIFKEGQQVMAQWQGNGYFPGKIEKVLGGGEYDITFDDNDAAKVAAKGILAVDSGSLVGKKNSFKKGQRVMAQFKNRLYYHGTIVTVLDGDEYGVSFDDGDAEKVAAKGIVAVDSGSLLGKRKEQPKKKPASGVAERCKKCGACKSRKGKVCEKWSSAEVRAYEKLQKQRAAGKGQPAGHAGGKKRAAMQMEGKGPKKRPAKKKLSPTDDDLIRAQFEAILKKGDPREIKPLASMLEFMRPSVPAQPAAPEEQSDDEDRSVGGSEEEEGGYAGEDTGGFGGGDISDNDGEREAQQDVAGKKQTGGRELPESEHATPRDSPRWNTLNDILLETDGVMPSTLPSTYKLWFRPRLGASPEVRGNLDFSRVEWRDDGDYNVHVIENRGLGSLQDRWGGEAKDFKLGVGEKCDAEPPWPVGNRPSPEPNTDPHVNEVNLADSDSEDLEELETVTFLDARFASEDANAELEVKVEWANDEVEWTLLSALKKTQVDLAQFKDVVDKLDALVKERTPALQSSEFTGVVVYTFCAAGGGWSWGMLENGGAEAAICIDCDPVANTINKHNLDRMSLKGQATIIEKLIKCDNADKKYFKDHIQTFREKNPDKYVMVQASPSCKDLSSMNTHKKPGAEEKSVGDIAWYHDFFTELKADGVADGWLIENVTHPALTAHLDRMKAAGKIFGSYACDFADRGNPSTRLRQIISSNPFFAYEWLKRPRFNRMPAGLPGFEGYTQAAEISRQNNPQNSKYRPLDEIAYTVTTVPLGISPNGPNDSRRDTLTVDQLKVLNGFPPNFTFPDNVSDRDKYAAIGNAIPPSVVKDLFDCSKGNAVISKKENRDEEEGGGGGGGVGGRGENKSDDDGEATESDHDGDGGGEGRGEAADGDDDDDDDEEEEEEEDDDAPKIQDKEAEIVDLAGSSSESEMSDGGSDEEAWAARSKRAWAAAAPWAPSAPPREKAAAAARARADAGERERAGEQERARTAAAYAGGAAPRAVDAWLPGL</sequence>
<evidence type="ECO:0000256" key="2">
    <source>
        <dbReference type="ARBA" id="ARBA00022679"/>
    </source>
</evidence>
<dbReference type="Pfam" id="PF09038">
    <property type="entry name" value="53-BP1_Tudor"/>
    <property type="match status" value="1"/>
</dbReference>
<keyword evidence="1" id="KW-0489">Methyltransferase</keyword>
<evidence type="ECO:0000256" key="1">
    <source>
        <dbReference type="ARBA" id="ARBA00022603"/>
    </source>
</evidence>
<dbReference type="InterPro" id="IPR002999">
    <property type="entry name" value="Tudor"/>
</dbReference>
<proteinExistence type="predicted"/>
<dbReference type="Pfam" id="PF00145">
    <property type="entry name" value="DNA_methylase"/>
    <property type="match status" value="1"/>
</dbReference>
<evidence type="ECO:0000313" key="5">
    <source>
        <dbReference type="EMBL" id="GMI29506.1"/>
    </source>
</evidence>
<evidence type="ECO:0000256" key="3">
    <source>
        <dbReference type="SAM" id="MobiDB-lite"/>
    </source>
</evidence>
<dbReference type="InterPro" id="IPR029063">
    <property type="entry name" value="SAM-dependent_MTases_sf"/>
</dbReference>
<name>A0ABQ6MMY2_9STRA</name>